<keyword evidence="11" id="KW-1185">Reference proteome</keyword>
<dbReference type="GO" id="GO:0005975">
    <property type="term" value="P:carbohydrate metabolic process"/>
    <property type="evidence" value="ECO:0007669"/>
    <property type="project" value="UniProtKB-UniRule"/>
</dbReference>
<evidence type="ECO:0000256" key="5">
    <source>
        <dbReference type="ARBA" id="ARBA00013198"/>
    </source>
</evidence>
<dbReference type="CDD" id="cd01400">
    <property type="entry name" value="6PGL"/>
    <property type="match status" value="1"/>
</dbReference>
<accession>A0A5M8FVB0</accession>
<dbReference type="Pfam" id="PF01182">
    <property type="entry name" value="Glucosamine_iso"/>
    <property type="match status" value="1"/>
</dbReference>
<evidence type="ECO:0000256" key="2">
    <source>
        <dbReference type="ARBA" id="ARBA00002681"/>
    </source>
</evidence>
<dbReference type="AlphaFoldDB" id="A0A5M8FVB0"/>
<evidence type="ECO:0000259" key="9">
    <source>
        <dbReference type="Pfam" id="PF01182"/>
    </source>
</evidence>
<evidence type="ECO:0000256" key="3">
    <source>
        <dbReference type="ARBA" id="ARBA00004961"/>
    </source>
</evidence>
<dbReference type="Proteomes" id="UP000322981">
    <property type="component" value="Unassembled WGS sequence"/>
</dbReference>
<dbReference type="PANTHER" id="PTHR11054:SF0">
    <property type="entry name" value="6-PHOSPHOGLUCONOLACTONASE"/>
    <property type="match status" value="1"/>
</dbReference>
<dbReference type="GO" id="GO:0017057">
    <property type="term" value="F:6-phosphogluconolactonase activity"/>
    <property type="evidence" value="ECO:0007669"/>
    <property type="project" value="UniProtKB-UniRule"/>
</dbReference>
<dbReference type="NCBIfam" id="TIGR01198">
    <property type="entry name" value="pgl"/>
    <property type="match status" value="1"/>
</dbReference>
<feature type="region of interest" description="Disordered" evidence="8">
    <location>
        <begin position="1"/>
        <end position="23"/>
    </location>
</feature>
<comment type="function">
    <text evidence="2 7">Hydrolysis of 6-phosphogluconolactone to 6-phosphogluconate.</text>
</comment>
<organism evidence="10 11">
    <name type="scientific">Thiohalocapsa marina</name>
    <dbReference type="NCBI Taxonomy" id="424902"/>
    <lineage>
        <taxon>Bacteria</taxon>
        <taxon>Pseudomonadati</taxon>
        <taxon>Pseudomonadota</taxon>
        <taxon>Gammaproteobacteria</taxon>
        <taxon>Chromatiales</taxon>
        <taxon>Chromatiaceae</taxon>
        <taxon>Thiohalocapsa</taxon>
    </lineage>
</organism>
<dbReference type="Gene3D" id="3.40.50.1360">
    <property type="match status" value="1"/>
</dbReference>
<reference evidence="10 11" key="1">
    <citation type="submission" date="2019-09" db="EMBL/GenBank/DDBJ databases">
        <title>Whole-genome sequence of the purple sulfur bacterium Thiohalocapsa marina DSM 19078.</title>
        <authorList>
            <person name="Kyndt J.A."/>
            <person name="Meyer T.E."/>
        </authorList>
    </citation>
    <scope>NUCLEOTIDE SEQUENCE [LARGE SCALE GENOMIC DNA]</scope>
    <source>
        <strain evidence="10 11">DSM 19078</strain>
    </source>
</reference>
<evidence type="ECO:0000256" key="8">
    <source>
        <dbReference type="SAM" id="MobiDB-lite"/>
    </source>
</evidence>
<name>A0A5M8FVB0_9GAMM</name>
<dbReference type="OrthoDB" id="9810967at2"/>
<dbReference type="SUPFAM" id="SSF100950">
    <property type="entry name" value="NagB/RpiA/CoA transferase-like"/>
    <property type="match status" value="1"/>
</dbReference>
<evidence type="ECO:0000313" key="11">
    <source>
        <dbReference type="Proteomes" id="UP000322981"/>
    </source>
</evidence>
<keyword evidence="7 10" id="KW-0378">Hydrolase</keyword>
<dbReference type="EC" id="3.1.1.31" evidence="5 7"/>
<proteinExistence type="inferred from homology"/>
<comment type="pathway">
    <text evidence="3 7">Carbohydrate degradation; pentose phosphate pathway; D-ribulose 5-phosphate from D-glucose 6-phosphate (oxidative stage): step 2/3.</text>
</comment>
<dbReference type="InterPro" id="IPR005900">
    <property type="entry name" value="6-phosphogluconolactonase_DevB"/>
</dbReference>
<evidence type="ECO:0000313" key="10">
    <source>
        <dbReference type="EMBL" id="KAA6187703.1"/>
    </source>
</evidence>
<evidence type="ECO:0000256" key="7">
    <source>
        <dbReference type="RuleBase" id="RU365095"/>
    </source>
</evidence>
<dbReference type="EMBL" id="VWXX01000001">
    <property type="protein sequence ID" value="KAA6187703.1"/>
    <property type="molecule type" value="Genomic_DNA"/>
</dbReference>
<dbReference type="GO" id="GO:0006098">
    <property type="term" value="P:pentose-phosphate shunt"/>
    <property type="evidence" value="ECO:0007669"/>
    <property type="project" value="UniProtKB-UniPathway"/>
</dbReference>
<evidence type="ECO:0000256" key="1">
    <source>
        <dbReference type="ARBA" id="ARBA00000832"/>
    </source>
</evidence>
<dbReference type="UniPathway" id="UPA00115">
    <property type="reaction ID" value="UER00409"/>
</dbReference>
<dbReference type="InterPro" id="IPR037171">
    <property type="entry name" value="NagB/RpiA_transferase-like"/>
</dbReference>
<comment type="caution">
    <text evidence="10">The sequence shown here is derived from an EMBL/GenBank/DDBJ whole genome shotgun (WGS) entry which is preliminary data.</text>
</comment>
<evidence type="ECO:0000256" key="6">
    <source>
        <dbReference type="ARBA" id="ARBA00020337"/>
    </source>
</evidence>
<comment type="similarity">
    <text evidence="4 7">Belongs to the glucosamine/galactosamine-6-phosphate isomerase family. 6-phosphogluconolactonase subfamily.</text>
</comment>
<feature type="domain" description="Glucosamine/galactosamine-6-phosphate isomerase" evidence="9">
    <location>
        <begin position="39"/>
        <end position="249"/>
    </location>
</feature>
<sequence length="259" mass="27557">MKQTDFHPDASPGLSPGLVPDRPADRPLDLSGVDCLLFEDAAAVAEAAAEWILEQARRAIAARGAFRIVLAGGTTPLMAYRRLAQAQSADWSAWHVYHGDERCLPADDAERNSRAADQAWLGRVSIPPRQIHVIPAELGPEAAALDYQQPVAAALPFDLVLLGMGEDGHTASLFPDRPLPSAEQEDTLVMPVQDAPKPPPERVSLTPRALCASREILLLITGAAKHAALVRWQAGESLPAACIARAGNTTVLLDRAAAG</sequence>
<dbReference type="InterPro" id="IPR039104">
    <property type="entry name" value="6PGL"/>
</dbReference>
<protein>
    <recommendedName>
        <fullName evidence="6 7">6-phosphogluconolactonase</fullName>
        <shortName evidence="7">6PGL</shortName>
        <ecNumber evidence="5 7">3.1.1.31</ecNumber>
    </recommendedName>
</protein>
<dbReference type="InterPro" id="IPR006148">
    <property type="entry name" value="Glc/Gal-6P_isomerase"/>
</dbReference>
<dbReference type="RefSeq" id="WP_150089209.1">
    <property type="nucleotide sequence ID" value="NZ_JBFUOH010000011.1"/>
</dbReference>
<evidence type="ECO:0000256" key="4">
    <source>
        <dbReference type="ARBA" id="ARBA00010662"/>
    </source>
</evidence>
<comment type="catalytic activity">
    <reaction evidence="1 7">
        <text>6-phospho-D-glucono-1,5-lactone + H2O = 6-phospho-D-gluconate + H(+)</text>
        <dbReference type="Rhea" id="RHEA:12556"/>
        <dbReference type="ChEBI" id="CHEBI:15377"/>
        <dbReference type="ChEBI" id="CHEBI:15378"/>
        <dbReference type="ChEBI" id="CHEBI:57955"/>
        <dbReference type="ChEBI" id="CHEBI:58759"/>
        <dbReference type="EC" id="3.1.1.31"/>
    </reaction>
</comment>
<gene>
    <name evidence="7 10" type="primary">pgl</name>
    <name evidence="10" type="ORF">F2Q65_00200</name>
</gene>
<dbReference type="PANTHER" id="PTHR11054">
    <property type="entry name" value="6-PHOSPHOGLUCONOLACTONASE"/>
    <property type="match status" value="1"/>
</dbReference>